<dbReference type="Gene3D" id="1.10.10.10">
    <property type="entry name" value="Winged helix-like DNA-binding domain superfamily/Winged helix DNA-binding domain"/>
    <property type="match status" value="1"/>
</dbReference>
<dbReference type="PANTHER" id="PTHR35807">
    <property type="entry name" value="TRANSCRIPTIONAL REGULATOR REDD-RELATED"/>
    <property type="match status" value="1"/>
</dbReference>
<accession>A0A8J4A6D7</accession>
<dbReference type="Pfam" id="PF13181">
    <property type="entry name" value="TPR_8"/>
    <property type="match status" value="1"/>
</dbReference>
<evidence type="ECO:0000256" key="3">
    <source>
        <dbReference type="ARBA" id="ARBA00023125"/>
    </source>
</evidence>
<dbReference type="InterPro" id="IPR005158">
    <property type="entry name" value="BTAD"/>
</dbReference>
<evidence type="ECO:0000313" key="8">
    <source>
        <dbReference type="EMBL" id="GIJ75367.1"/>
    </source>
</evidence>
<proteinExistence type="inferred from homology"/>
<feature type="DNA-binding region" description="OmpR/PhoB-type" evidence="6">
    <location>
        <begin position="1"/>
        <end position="99"/>
    </location>
</feature>
<comment type="caution">
    <text evidence="8">The sequence shown here is derived from an EMBL/GenBank/DDBJ whole genome shotgun (WGS) entry which is preliminary data.</text>
</comment>
<dbReference type="GO" id="GO:0006355">
    <property type="term" value="P:regulation of DNA-templated transcription"/>
    <property type="evidence" value="ECO:0007669"/>
    <property type="project" value="InterPro"/>
</dbReference>
<evidence type="ECO:0000256" key="4">
    <source>
        <dbReference type="ARBA" id="ARBA00023163"/>
    </source>
</evidence>
<dbReference type="SMART" id="SM00028">
    <property type="entry name" value="TPR"/>
    <property type="match status" value="5"/>
</dbReference>
<dbReference type="CDD" id="cd15831">
    <property type="entry name" value="BTAD"/>
    <property type="match status" value="1"/>
</dbReference>
<dbReference type="SUPFAM" id="SSF46894">
    <property type="entry name" value="C-terminal effector domain of the bipartite response regulators"/>
    <property type="match status" value="1"/>
</dbReference>
<dbReference type="Gene3D" id="3.40.50.300">
    <property type="entry name" value="P-loop containing nucleotide triphosphate hydrolases"/>
    <property type="match status" value="1"/>
</dbReference>
<dbReference type="RefSeq" id="WP_203935129.1">
    <property type="nucleotide sequence ID" value="NZ_BOPH01000155.1"/>
</dbReference>
<dbReference type="Pfam" id="PF13424">
    <property type="entry name" value="TPR_12"/>
    <property type="match status" value="1"/>
</dbReference>
<evidence type="ECO:0000256" key="1">
    <source>
        <dbReference type="ARBA" id="ARBA00005820"/>
    </source>
</evidence>
<reference evidence="8" key="1">
    <citation type="submission" date="2021-01" db="EMBL/GenBank/DDBJ databases">
        <title>Whole genome shotgun sequence of Virgisporangium ochraceum NBRC 16418.</title>
        <authorList>
            <person name="Komaki H."/>
            <person name="Tamura T."/>
        </authorList>
    </citation>
    <scope>NUCLEOTIDE SEQUENCE</scope>
    <source>
        <strain evidence="8">NBRC 16418</strain>
    </source>
</reference>
<gene>
    <name evidence="8" type="ORF">Voc01_102840</name>
</gene>
<dbReference type="PROSITE" id="PS50005">
    <property type="entry name" value="TPR"/>
    <property type="match status" value="1"/>
</dbReference>
<dbReference type="GO" id="GO:0043531">
    <property type="term" value="F:ADP binding"/>
    <property type="evidence" value="ECO:0007669"/>
    <property type="project" value="InterPro"/>
</dbReference>
<dbReference type="Proteomes" id="UP000635606">
    <property type="component" value="Unassembled WGS sequence"/>
</dbReference>
<feature type="domain" description="OmpR/PhoB-type" evidence="7">
    <location>
        <begin position="1"/>
        <end position="99"/>
    </location>
</feature>
<dbReference type="InterPro" id="IPR027417">
    <property type="entry name" value="P-loop_NTPase"/>
</dbReference>
<dbReference type="Gene3D" id="1.25.40.10">
    <property type="entry name" value="Tetratricopeptide repeat domain"/>
    <property type="match status" value="3"/>
</dbReference>
<dbReference type="SUPFAM" id="SSF48452">
    <property type="entry name" value="TPR-like"/>
    <property type="match status" value="2"/>
</dbReference>
<evidence type="ECO:0000256" key="2">
    <source>
        <dbReference type="ARBA" id="ARBA00023015"/>
    </source>
</evidence>
<evidence type="ECO:0000256" key="5">
    <source>
        <dbReference type="PROSITE-ProRule" id="PRU00339"/>
    </source>
</evidence>
<dbReference type="InterPro" id="IPR051677">
    <property type="entry name" value="AfsR-DnrI-RedD_regulator"/>
</dbReference>
<keyword evidence="2" id="KW-0805">Transcription regulation</keyword>
<dbReference type="InterPro" id="IPR002182">
    <property type="entry name" value="NB-ARC"/>
</dbReference>
<dbReference type="InterPro" id="IPR001867">
    <property type="entry name" value="OmpR/PhoB-type_DNA-bd"/>
</dbReference>
<comment type="similarity">
    <text evidence="1">Belongs to the AfsR/DnrI/RedD regulatory family.</text>
</comment>
<dbReference type="SUPFAM" id="SSF52540">
    <property type="entry name" value="P-loop containing nucleoside triphosphate hydrolases"/>
    <property type="match status" value="1"/>
</dbReference>
<dbReference type="GO" id="GO:0000160">
    <property type="term" value="P:phosphorelay signal transduction system"/>
    <property type="evidence" value="ECO:0007669"/>
    <property type="project" value="InterPro"/>
</dbReference>
<dbReference type="SMART" id="SM01043">
    <property type="entry name" value="BTAD"/>
    <property type="match status" value="1"/>
</dbReference>
<dbReference type="InterPro" id="IPR036388">
    <property type="entry name" value="WH-like_DNA-bd_sf"/>
</dbReference>
<dbReference type="Pfam" id="PF13374">
    <property type="entry name" value="TPR_10"/>
    <property type="match status" value="1"/>
</dbReference>
<dbReference type="Pfam" id="PF00931">
    <property type="entry name" value="NB-ARC"/>
    <property type="match status" value="1"/>
</dbReference>
<dbReference type="GO" id="GO:0003677">
    <property type="term" value="F:DNA binding"/>
    <property type="evidence" value="ECO:0007669"/>
    <property type="project" value="UniProtKB-UniRule"/>
</dbReference>
<sequence>MRRAGAEIRLLGPVRVDRAAGPIDLGPRRRRLVLAVLALEVNRLVPVERLVDLAWPDGPPRTATHAIRVCVSGLRSALSADGGDELTIDTRGGGYVLRADPDRIDVGRFQVLLDRAADTDDDAAKVAVLDEALALWTGPALSGIAPEQTRLRLSLGLEEARLSAVEDRVDARLRLGCHAQVLVELTTAVRAHPDRERLVLQLMLALYRSGQAGAALQTYRDARQRLADEFGLDPGEALQRMEVAILRGDPGLLVPDRDVAPEPADATAQPGAHAVPAQLPATVGDFTGREHELAALDGLLPEHPGPSTMVVAGMAGVGKTTLAVRWAHRVRRQFPDGQLFADLAGFSTDPPAAPLRVLGEFLSALGVAGRQIPVGLTEASALYRSLLADRRVLVVLDNAADADQVRPLLPGGPGCRVVVTSRRGLGGLVARDGARRLALDVLTAGDAVDLLSRIVGAEEPDGYGDLARLCAYLPLAIRIAAANVSACAGHGVVDQIARLRDTDRLDSLTIDADDQAAVRAAFDLSYAALEPAGRRMFGLLGVAAGPHIGVPAAAALADVEPAEAARTLERLAGANLVERRSTGRYGMHDLLRLYAGERARAAGSAGTAAAVDRLDAFYLGAAGAAADVLYPSSPRLVTAPVETARAFDDDCAAGAWLDTERPTLVATVVEAAAAGRELAWLLADAMGGYLFLRRYGADWTMVAEAAFAAAERFGDTSARASAHRHLGGVHIASSRYREAVTYLRPALELARAAGWKAGEAAAHNNLGLAYDNLGQLDRAAAHFCAAQALYDGCGLVSGALAALSNLGAVHGRAGRLAEAAAAYRRSLADDRRRKSRSGAAADLSNLGGAVWRMGRLDEALEHLTAGLALHRAVGNRAGVANSLDYLARVHTDAGRLDLAAKCAEEALTVATEIGDRRIEVNVRNARAGIHGRSGRADVSSAGYGHARSLAVGAAFHHGQAEALIGLSRGSLARDRVRAAIDLAREALAVTVRHGFRLLECDARLALAEARLADDPAAAAEQVRSALAIQRDTGYRRDEATARRVLARAVGADEETVTRL</sequence>
<dbReference type="PRINTS" id="PR00364">
    <property type="entry name" value="DISEASERSIST"/>
</dbReference>
<keyword evidence="9" id="KW-1185">Reference proteome</keyword>
<keyword evidence="3 6" id="KW-0238">DNA-binding</keyword>
<evidence type="ECO:0000259" key="7">
    <source>
        <dbReference type="PROSITE" id="PS51755"/>
    </source>
</evidence>
<organism evidence="8 9">
    <name type="scientific">Virgisporangium ochraceum</name>
    <dbReference type="NCBI Taxonomy" id="65505"/>
    <lineage>
        <taxon>Bacteria</taxon>
        <taxon>Bacillati</taxon>
        <taxon>Actinomycetota</taxon>
        <taxon>Actinomycetes</taxon>
        <taxon>Micromonosporales</taxon>
        <taxon>Micromonosporaceae</taxon>
        <taxon>Virgisporangium</taxon>
    </lineage>
</organism>
<keyword evidence="5" id="KW-0802">TPR repeat</keyword>
<dbReference type="InterPro" id="IPR011990">
    <property type="entry name" value="TPR-like_helical_dom_sf"/>
</dbReference>
<dbReference type="Pfam" id="PF03704">
    <property type="entry name" value="BTAD"/>
    <property type="match status" value="1"/>
</dbReference>
<dbReference type="EMBL" id="BOPH01000155">
    <property type="protein sequence ID" value="GIJ75367.1"/>
    <property type="molecule type" value="Genomic_DNA"/>
</dbReference>
<dbReference type="InterPro" id="IPR019734">
    <property type="entry name" value="TPR_rpt"/>
</dbReference>
<dbReference type="AlphaFoldDB" id="A0A8J4A6D7"/>
<keyword evidence="4" id="KW-0804">Transcription</keyword>
<name>A0A8J4A6D7_9ACTN</name>
<dbReference type="SMART" id="SM00862">
    <property type="entry name" value="Trans_reg_C"/>
    <property type="match status" value="1"/>
</dbReference>
<evidence type="ECO:0000313" key="9">
    <source>
        <dbReference type="Proteomes" id="UP000635606"/>
    </source>
</evidence>
<dbReference type="InterPro" id="IPR016032">
    <property type="entry name" value="Sig_transdc_resp-reg_C-effctor"/>
</dbReference>
<dbReference type="Pfam" id="PF00486">
    <property type="entry name" value="Trans_reg_C"/>
    <property type="match status" value="1"/>
</dbReference>
<dbReference type="PROSITE" id="PS51755">
    <property type="entry name" value="OMPR_PHOB"/>
    <property type="match status" value="1"/>
</dbReference>
<protein>
    <submittedName>
        <fullName evidence="8">SARP family transcriptional regulator</fullName>
    </submittedName>
</protein>
<feature type="repeat" description="TPR" evidence="5">
    <location>
        <begin position="720"/>
        <end position="753"/>
    </location>
</feature>
<dbReference type="PANTHER" id="PTHR35807:SF1">
    <property type="entry name" value="TRANSCRIPTIONAL REGULATOR REDD"/>
    <property type="match status" value="1"/>
</dbReference>
<evidence type="ECO:0000256" key="6">
    <source>
        <dbReference type="PROSITE-ProRule" id="PRU01091"/>
    </source>
</evidence>